<dbReference type="GO" id="GO:0035006">
    <property type="term" value="P:melanization defense response"/>
    <property type="evidence" value="ECO:0007669"/>
    <property type="project" value="UniProtKB-ARBA"/>
</dbReference>
<keyword evidence="4" id="KW-1185">Reference proteome</keyword>
<dbReference type="EMBL" id="CAJVCH010564474">
    <property type="protein sequence ID" value="CAG7832332.1"/>
    <property type="molecule type" value="Genomic_DNA"/>
</dbReference>
<dbReference type="SMART" id="SM00175">
    <property type="entry name" value="RAB"/>
    <property type="match status" value="1"/>
</dbReference>
<name>A0A8J2PXW7_9HEXA</name>
<dbReference type="InterPro" id="IPR003578">
    <property type="entry name" value="Small_GTPase_Rho"/>
</dbReference>
<dbReference type="PROSITE" id="PS51420">
    <property type="entry name" value="RHO"/>
    <property type="match status" value="1"/>
</dbReference>
<sequence length="196" mass="21637">MASSGAYKSRINITIVGDGFVGKSCLVAAFLQQDFLVDSPPTMIETHLVEMFVDGQDYILQIVDIGDSQKIAPDLFMETDCLVVCFSVDAINSYENVIFRWLPDVYSKCPMASLILVGTKLDLREGTPLPVASFQGLQLAKEIRANCYFECSAKFQVSIAQIFQAAVRTVVQKYNSGPGLERIKGEKNPTVYCTLL</sequence>
<dbReference type="PROSITE" id="PS51419">
    <property type="entry name" value="RAB"/>
    <property type="match status" value="1"/>
</dbReference>
<dbReference type="SMART" id="SM00173">
    <property type="entry name" value="RAS"/>
    <property type="match status" value="1"/>
</dbReference>
<accession>A0A8J2PXW7</accession>
<dbReference type="GO" id="GO:0035099">
    <property type="term" value="P:hemocyte migration"/>
    <property type="evidence" value="ECO:0007669"/>
    <property type="project" value="UniProtKB-ARBA"/>
</dbReference>
<dbReference type="GO" id="GO:0003006">
    <property type="term" value="P:developmental process involved in reproduction"/>
    <property type="evidence" value="ECO:0007669"/>
    <property type="project" value="UniProtKB-ARBA"/>
</dbReference>
<reference evidence="3" key="1">
    <citation type="submission" date="2021-06" db="EMBL/GenBank/DDBJ databases">
        <authorList>
            <person name="Hodson N. C."/>
            <person name="Mongue J. A."/>
            <person name="Jaron S. K."/>
        </authorList>
    </citation>
    <scope>NUCLEOTIDE SEQUENCE</scope>
</reference>
<dbReference type="GO" id="GO:0005525">
    <property type="term" value="F:GTP binding"/>
    <property type="evidence" value="ECO:0007669"/>
    <property type="project" value="UniProtKB-KW"/>
</dbReference>
<comment type="caution">
    <text evidence="3">The sequence shown here is derived from an EMBL/GenBank/DDBJ whole genome shotgun (WGS) entry which is preliminary data.</text>
</comment>
<dbReference type="NCBIfam" id="TIGR00231">
    <property type="entry name" value="small_GTP"/>
    <property type="match status" value="1"/>
</dbReference>
<dbReference type="AlphaFoldDB" id="A0A8J2PXW7"/>
<evidence type="ECO:0000256" key="1">
    <source>
        <dbReference type="ARBA" id="ARBA00022741"/>
    </source>
</evidence>
<dbReference type="InterPro" id="IPR005225">
    <property type="entry name" value="Small_GTP-bd"/>
</dbReference>
<dbReference type="GO" id="GO:0001667">
    <property type="term" value="P:ameboidal-type cell migration"/>
    <property type="evidence" value="ECO:0007669"/>
    <property type="project" value="UniProtKB-ARBA"/>
</dbReference>
<gene>
    <name evidence="3" type="ORF">AFUS01_LOCUS42019</name>
</gene>
<protein>
    <submittedName>
        <fullName evidence="3">Uncharacterized protein</fullName>
    </submittedName>
</protein>
<dbReference type="GO" id="GO:0003924">
    <property type="term" value="F:GTPase activity"/>
    <property type="evidence" value="ECO:0007669"/>
    <property type="project" value="InterPro"/>
</dbReference>
<dbReference type="InterPro" id="IPR001806">
    <property type="entry name" value="Small_GTPase"/>
</dbReference>
<dbReference type="Proteomes" id="UP000708208">
    <property type="component" value="Unassembled WGS sequence"/>
</dbReference>
<dbReference type="Pfam" id="PF00071">
    <property type="entry name" value="Ras"/>
    <property type="match status" value="1"/>
</dbReference>
<keyword evidence="1" id="KW-0547">Nucleotide-binding</keyword>
<dbReference type="PANTHER" id="PTHR24072">
    <property type="entry name" value="RHO FAMILY GTPASE"/>
    <property type="match status" value="1"/>
</dbReference>
<evidence type="ECO:0000313" key="3">
    <source>
        <dbReference type="EMBL" id="CAG7832332.1"/>
    </source>
</evidence>
<dbReference type="GO" id="GO:0022412">
    <property type="term" value="P:cellular process involved in reproduction in multicellular organism"/>
    <property type="evidence" value="ECO:0007669"/>
    <property type="project" value="UniProtKB-ARBA"/>
</dbReference>
<proteinExistence type="predicted"/>
<evidence type="ECO:0000313" key="4">
    <source>
        <dbReference type="Proteomes" id="UP000708208"/>
    </source>
</evidence>
<keyword evidence="2" id="KW-0342">GTP-binding</keyword>
<evidence type="ECO:0000256" key="2">
    <source>
        <dbReference type="ARBA" id="ARBA00023134"/>
    </source>
</evidence>
<dbReference type="OrthoDB" id="8830751at2759"/>
<dbReference type="SMART" id="SM00174">
    <property type="entry name" value="RHO"/>
    <property type="match status" value="1"/>
</dbReference>
<dbReference type="GO" id="GO:0007264">
    <property type="term" value="P:small GTPase-mediated signal transduction"/>
    <property type="evidence" value="ECO:0007669"/>
    <property type="project" value="InterPro"/>
</dbReference>
<organism evidence="3 4">
    <name type="scientific">Allacma fusca</name>
    <dbReference type="NCBI Taxonomy" id="39272"/>
    <lineage>
        <taxon>Eukaryota</taxon>
        <taxon>Metazoa</taxon>
        <taxon>Ecdysozoa</taxon>
        <taxon>Arthropoda</taxon>
        <taxon>Hexapoda</taxon>
        <taxon>Collembola</taxon>
        <taxon>Symphypleona</taxon>
        <taxon>Sminthuridae</taxon>
        <taxon>Allacma</taxon>
    </lineage>
</organism>